<dbReference type="Pfam" id="PF02469">
    <property type="entry name" value="Fasciclin"/>
    <property type="match status" value="1"/>
</dbReference>
<feature type="chain" id="PRO_5017248952" evidence="1">
    <location>
        <begin position="23"/>
        <end position="164"/>
    </location>
</feature>
<dbReference type="GO" id="GO:0005615">
    <property type="term" value="C:extracellular space"/>
    <property type="evidence" value="ECO:0007669"/>
    <property type="project" value="TreeGrafter"/>
</dbReference>
<dbReference type="InterPro" id="IPR050904">
    <property type="entry name" value="Adhesion/Biosynth-related"/>
</dbReference>
<feature type="signal peptide" evidence="1">
    <location>
        <begin position="1"/>
        <end position="22"/>
    </location>
</feature>
<dbReference type="PANTHER" id="PTHR10900">
    <property type="entry name" value="PERIOSTIN-RELATED"/>
    <property type="match status" value="1"/>
</dbReference>
<evidence type="ECO:0000313" key="3">
    <source>
        <dbReference type="EMBL" id="RIA56220.1"/>
    </source>
</evidence>
<dbReference type="SUPFAM" id="SSF82153">
    <property type="entry name" value="FAS1 domain"/>
    <property type="match status" value="1"/>
</dbReference>
<proteinExistence type="predicted"/>
<sequence length="164" mass="17061">MRKVVTGALTALFIGTAAPANAANIVETAQEAGQFETLIAAAKAAGLAGALAEGDNLTVFAPTDAAFDKLPEGTVEDLLKPENKDRLAAILSYHVLPRELASNMLPGRRIHVSTIKDGGDDMLAVEKDAHTQAVTVDGANVVQADIEADNGLIHVIDKVLIPSD</sequence>
<dbReference type="EMBL" id="QXDF01000001">
    <property type="protein sequence ID" value="RIA56220.1"/>
    <property type="molecule type" value="Genomic_DNA"/>
</dbReference>
<reference evidence="3 4" key="1">
    <citation type="submission" date="2018-08" db="EMBL/GenBank/DDBJ databases">
        <title>Genomic Encyclopedia of Archaeal and Bacterial Type Strains, Phase II (KMG-II): from individual species to whole genera.</title>
        <authorList>
            <person name="Goeker M."/>
        </authorList>
    </citation>
    <scope>NUCLEOTIDE SEQUENCE [LARGE SCALE GENOMIC DNA]</scope>
    <source>
        <strain evidence="3 4">DSM 5002</strain>
    </source>
</reference>
<dbReference type="SMART" id="SM00554">
    <property type="entry name" value="FAS1"/>
    <property type="match status" value="1"/>
</dbReference>
<gene>
    <name evidence="3" type="ORF">BXY53_1322</name>
</gene>
<dbReference type="FunFam" id="2.30.180.10:FF:000032">
    <property type="entry name" value="Fasciclin domain-containing protein, putative"/>
    <property type="match status" value="1"/>
</dbReference>
<evidence type="ECO:0000256" key="1">
    <source>
        <dbReference type="SAM" id="SignalP"/>
    </source>
</evidence>
<dbReference type="PROSITE" id="PS50213">
    <property type="entry name" value="FAS1"/>
    <property type="match status" value="1"/>
</dbReference>
<dbReference type="AlphaFoldDB" id="A0A397Q3W9"/>
<dbReference type="OrthoDB" id="9800666at2"/>
<keyword evidence="4" id="KW-1185">Reference proteome</keyword>
<evidence type="ECO:0000313" key="4">
    <source>
        <dbReference type="Proteomes" id="UP000266273"/>
    </source>
</evidence>
<dbReference type="InterPro" id="IPR000782">
    <property type="entry name" value="FAS1_domain"/>
</dbReference>
<dbReference type="Gene3D" id="2.30.180.10">
    <property type="entry name" value="FAS1 domain"/>
    <property type="match status" value="1"/>
</dbReference>
<evidence type="ECO:0000259" key="2">
    <source>
        <dbReference type="PROSITE" id="PS50213"/>
    </source>
</evidence>
<keyword evidence="1" id="KW-0732">Signal</keyword>
<organism evidence="3 4">
    <name type="scientific">Dichotomicrobium thermohalophilum</name>
    <dbReference type="NCBI Taxonomy" id="933063"/>
    <lineage>
        <taxon>Bacteria</taxon>
        <taxon>Pseudomonadati</taxon>
        <taxon>Pseudomonadota</taxon>
        <taxon>Alphaproteobacteria</taxon>
        <taxon>Hyphomicrobiales</taxon>
        <taxon>Hyphomicrobiaceae</taxon>
        <taxon>Dichotomicrobium</taxon>
    </lineage>
</organism>
<protein>
    <submittedName>
        <fullName evidence="3">Putative surface protein with fasciclin (FAS1) repeats</fullName>
    </submittedName>
</protein>
<accession>A0A397Q3W9</accession>
<comment type="caution">
    <text evidence="3">The sequence shown here is derived from an EMBL/GenBank/DDBJ whole genome shotgun (WGS) entry which is preliminary data.</text>
</comment>
<dbReference type="RefSeq" id="WP_119061803.1">
    <property type="nucleotide sequence ID" value="NZ_QXDF01000001.1"/>
</dbReference>
<dbReference type="Proteomes" id="UP000266273">
    <property type="component" value="Unassembled WGS sequence"/>
</dbReference>
<dbReference type="PANTHER" id="PTHR10900:SF77">
    <property type="entry name" value="FI19380P1"/>
    <property type="match status" value="1"/>
</dbReference>
<name>A0A397Q3W9_9HYPH</name>
<dbReference type="InterPro" id="IPR036378">
    <property type="entry name" value="FAS1_dom_sf"/>
</dbReference>
<feature type="domain" description="FAS1" evidence="2">
    <location>
        <begin position="22"/>
        <end position="160"/>
    </location>
</feature>